<organism evidence="2 3">
    <name type="scientific">Glossina pallidipes</name>
    <name type="common">Tsetse fly</name>
    <dbReference type="NCBI Taxonomy" id="7398"/>
    <lineage>
        <taxon>Eukaryota</taxon>
        <taxon>Metazoa</taxon>
        <taxon>Ecdysozoa</taxon>
        <taxon>Arthropoda</taxon>
        <taxon>Hexapoda</taxon>
        <taxon>Insecta</taxon>
        <taxon>Pterygota</taxon>
        <taxon>Neoptera</taxon>
        <taxon>Endopterygota</taxon>
        <taxon>Diptera</taxon>
        <taxon>Brachycera</taxon>
        <taxon>Muscomorpha</taxon>
        <taxon>Hippoboscoidea</taxon>
        <taxon>Glossinidae</taxon>
        <taxon>Glossina</taxon>
    </lineage>
</organism>
<dbReference type="Proteomes" id="UP000092445">
    <property type="component" value="Unassembled WGS sequence"/>
</dbReference>
<accession>A0A1A9ZCZ2</accession>
<name>A0A1A9ZCZ2_GLOPL</name>
<evidence type="ECO:0000313" key="2">
    <source>
        <dbReference type="EnsemblMetazoa" id="GPAI010902-PA"/>
    </source>
</evidence>
<keyword evidence="3" id="KW-1185">Reference proteome</keyword>
<protein>
    <submittedName>
        <fullName evidence="2">Uncharacterized protein</fullName>
    </submittedName>
</protein>
<sequence length="63" mass="7162">MPRAFLFSSGSSSSRRVKNGEGVSFNLPFFRKIFDNIVESTLDIRSPSNLFESDGLIFEEKQE</sequence>
<evidence type="ECO:0000313" key="3">
    <source>
        <dbReference type="Proteomes" id="UP000092445"/>
    </source>
</evidence>
<dbReference type="AlphaFoldDB" id="A0A1A9ZCZ2"/>
<reference evidence="3" key="1">
    <citation type="submission" date="2014-03" db="EMBL/GenBank/DDBJ databases">
        <authorList>
            <person name="Aksoy S."/>
            <person name="Warren W."/>
            <person name="Wilson R.K."/>
        </authorList>
    </citation>
    <scope>NUCLEOTIDE SEQUENCE [LARGE SCALE GENOMIC DNA]</scope>
    <source>
        <strain evidence="3">IAEA</strain>
    </source>
</reference>
<reference evidence="2" key="2">
    <citation type="submission" date="2020-05" db="UniProtKB">
        <authorList>
            <consortium name="EnsemblMetazoa"/>
        </authorList>
    </citation>
    <scope>IDENTIFICATION</scope>
    <source>
        <strain evidence="2">IAEA</strain>
    </source>
</reference>
<evidence type="ECO:0000256" key="1">
    <source>
        <dbReference type="SAM" id="MobiDB-lite"/>
    </source>
</evidence>
<feature type="region of interest" description="Disordered" evidence="1">
    <location>
        <begin position="1"/>
        <end position="20"/>
    </location>
</feature>
<dbReference type="VEuPathDB" id="VectorBase:GPAI010902"/>
<dbReference type="EnsemblMetazoa" id="GPAI010902-RA">
    <property type="protein sequence ID" value="GPAI010902-PA"/>
    <property type="gene ID" value="GPAI010902"/>
</dbReference>
<proteinExistence type="predicted"/>